<protein>
    <recommendedName>
        <fullName evidence="3">EF-hand domain-containing protein</fullName>
    </recommendedName>
</protein>
<feature type="domain" description="EF-hand" evidence="3">
    <location>
        <begin position="207"/>
        <end position="242"/>
    </location>
</feature>
<reference evidence="4 5" key="1">
    <citation type="submission" date="2022-05" db="EMBL/GenBank/DDBJ databases">
        <authorList>
            <consortium name="Genoscope - CEA"/>
            <person name="William W."/>
        </authorList>
    </citation>
    <scope>NUCLEOTIDE SEQUENCE [LARGE SCALE GENOMIC DNA]</scope>
</reference>
<name>A0ABN8Q7I3_9CNID</name>
<feature type="domain" description="EF-hand" evidence="3">
    <location>
        <begin position="134"/>
        <end position="169"/>
    </location>
</feature>
<dbReference type="CDD" id="cd00051">
    <property type="entry name" value="EFh"/>
    <property type="match status" value="2"/>
</dbReference>
<evidence type="ECO:0000313" key="5">
    <source>
        <dbReference type="Proteomes" id="UP001159405"/>
    </source>
</evidence>
<dbReference type="SMART" id="SM00054">
    <property type="entry name" value="EFh"/>
    <property type="match status" value="6"/>
</dbReference>
<evidence type="ECO:0000259" key="3">
    <source>
        <dbReference type="PROSITE" id="PS50222"/>
    </source>
</evidence>
<accession>A0ABN8Q7I3</accession>
<feature type="domain" description="EF-hand" evidence="3">
    <location>
        <begin position="170"/>
        <end position="205"/>
    </location>
</feature>
<dbReference type="SUPFAM" id="SSF47473">
    <property type="entry name" value="EF-hand"/>
    <property type="match status" value="2"/>
</dbReference>
<dbReference type="PANTHER" id="PTHR23048">
    <property type="entry name" value="MYOSIN LIGHT CHAIN 1, 3"/>
    <property type="match status" value="1"/>
</dbReference>
<dbReference type="InterPro" id="IPR011992">
    <property type="entry name" value="EF-hand-dom_pair"/>
</dbReference>
<keyword evidence="5" id="KW-1185">Reference proteome</keyword>
<sequence length="287" mass="33691">EYREAFLHFDKDCSGFITTKELGNVMRSLGENPREEDLQMMINSVDIDGKVVRFVSGNGQMDFGEFVKLMVAKNQFSFNEDEALEAFRIFDRDDRGYIMSTELRSIFQILEEKIPEEDISEMLQDQKHQFNRKITFDDYWDAFQYFDKDNSGFITTKELGNLMRSLGENPTENELQSIINVVDMDENGVMDFQEFVQLMSKKNQYGLDATEAKEAFRIFDRDDRGYVLTSELRQAFRSLEEDIPESELDEILEDKYQSGNRKISFEGTGFYSNRLNKICYGQRKAFY</sequence>
<dbReference type="PROSITE" id="PS50222">
    <property type="entry name" value="EF_HAND_2"/>
    <property type="match status" value="5"/>
</dbReference>
<keyword evidence="1" id="KW-0677">Repeat</keyword>
<evidence type="ECO:0000256" key="1">
    <source>
        <dbReference type="ARBA" id="ARBA00022737"/>
    </source>
</evidence>
<dbReference type="EMBL" id="CALNXK010000112">
    <property type="protein sequence ID" value="CAH3158884.1"/>
    <property type="molecule type" value="Genomic_DNA"/>
</dbReference>
<evidence type="ECO:0000313" key="4">
    <source>
        <dbReference type="EMBL" id="CAH3158884.1"/>
    </source>
</evidence>
<evidence type="ECO:0000256" key="2">
    <source>
        <dbReference type="ARBA" id="ARBA00022837"/>
    </source>
</evidence>
<gene>
    <name evidence="4" type="ORF">PLOB_00003387</name>
</gene>
<dbReference type="InterPro" id="IPR018247">
    <property type="entry name" value="EF_Hand_1_Ca_BS"/>
</dbReference>
<dbReference type="Gene3D" id="1.10.238.10">
    <property type="entry name" value="EF-hand"/>
    <property type="match status" value="4"/>
</dbReference>
<dbReference type="Pfam" id="PF13499">
    <property type="entry name" value="EF-hand_7"/>
    <property type="match status" value="3"/>
</dbReference>
<dbReference type="PROSITE" id="PS00018">
    <property type="entry name" value="EF_HAND_1"/>
    <property type="match status" value="3"/>
</dbReference>
<dbReference type="Proteomes" id="UP001159405">
    <property type="component" value="Unassembled WGS sequence"/>
</dbReference>
<feature type="non-terminal residue" evidence="4">
    <location>
        <position position="1"/>
    </location>
</feature>
<dbReference type="PANTHER" id="PTHR23048:SF0">
    <property type="entry name" value="CALMODULIN LIKE 3"/>
    <property type="match status" value="1"/>
</dbReference>
<comment type="caution">
    <text evidence="4">The sequence shown here is derived from an EMBL/GenBank/DDBJ whole genome shotgun (WGS) entry which is preliminary data.</text>
</comment>
<dbReference type="InterPro" id="IPR050230">
    <property type="entry name" value="CALM/Myosin/TropC-like"/>
</dbReference>
<proteinExistence type="predicted"/>
<keyword evidence="2" id="KW-0106">Calcium</keyword>
<feature type="domain" description="EF-hand" evidence="3">
    <location>
        <begin position="1"/>
        <end position="32"/>
    </location>
</feature>
<dbReference type="InterPro" id="IPR002048">
    <property type="entry name" value="EF_hand_dom"/>
</dbReference>
<feature type="domain" description="EF-hand" evidence="3">
    <location>
        <begin position="78"/>
        <end position="113"/>
    </location>
</feature>
<organism evidence="4 5">
    <name type="scientific">Porites lobata</name>
    <dbReference type="NCBI Taxonomy" id="104759"/>
    <lineage>
        <taxon>Eukaryota</taxon>
        <taxon>Metazoa</taxon>
        <taxon>Cnidaria</taxon>
        <taxon>Anthozoa</taxon>
        <taxon>Hexacorallia</taxon>
        <taxon>Scleractinia</taxon>
        <taxon>Fungiina</taxon>
        <taxon>Poritidae</taxon>
        <taxon>Porites</taxon>
    </lineage>
</organism>